<feature type="transmembrane region" description="Helical" evidence="3">
    <location>
        <begin position="154"/>
        <end position="175"/>
    </location>
</feature>
<dbReference type="InterPro" id="IPR050109">
    <property type="entry name" value="HTH-type_TetR-like_transc_reg"/>
</dbReference>
<comment type="caution">
    <text evidence="5">The sequence shown here is derived from an EMBL/GenBank/DDBJ whole genome shotgun (WGS) entry which is preliminary data.</text>
</comment>
<evidence type="ECO:0000313" key="5">
    <source>
        <dbReference type="EMBL" id="NQX44132.1"/>
    </source>
</evidence>
<dbReference type="Gene3D" id="1.10.357.10">
    <property type="entry name" value="Tetracycline Repressor, domain 2"/>
    <property type="match status" value="1"/>
</dbReference>
<gene>
    <name evidence="5" type="ORF">HQN87_02210</name>
</gene>
<keyword evidence="6" id="KW-1185">Reference proteome</keyword>
<evidence type="ECO:0000256" key="3">
    <source>
        <dbReference type="SAM" id="Phobius"/>
    </source>
</evidence>
<dbReference type="InterPro" id="IPR001647">
    <property type="entry name" value="HTH_TetR"/>
</dbReference>
<dbReference type="RefSeq" id="WP_173127032.1">
    <property type="nucleotide sequence ID" value="NZ_JABMKX010000001.1"/>
</dbReference>
<evidence type="ECO:0000259" key="4">
    <source>
        <dbReference type="PROSITE" id="PS50977"/>
    </source>
</evidence>
<keyword evidence="1 2" id="KW-0238">DNA-binding</keyword>
<keyword evidence="3" id="KW-0472">Membrane</keyword>
<reference evidence="5 6" key="1">
    <citation type="submission" date="2020-05" db="EMBL/GenBank/DDBJ databases">
        <title>Paenibacillus glebae, sp. nov., Paenibacillus humi sp. nov., Paenibacillus pedi sp. nov., Paenibacillus terrestris sp. nov. and Paenibacillus terricola sp. nov., isolated from a forest top soil sample.</title>
        <authorList>
            <person name="Qi S."/>
            <person name="Carlier A."/>
            <person name="Cnockaert M."/>
            <person name="Vandamme P."/>
        </authorList>
    </citation>
    <scope>NUCLEOTIDE SEQUENCE [LARGE SCALE GENOMIC DNA]</scope>
    <source>
        <strain evidence="5 6">LMG 29502</strain>
    </source>
</reference>
<organism evidence="5 6">
    <name type="scientific">Paenibacillus tritici</name>
    <dbReference type="NCBI Taxonomy" id="1873425"/>
    <lineage>
        <taxon>Bacteria</taxon>
        <taxon>Bacillati</taxon>
        <taxon>Bacillota</taxon>
        <taxon>Bacilli</taxon>
        <taxon>Bacillales</taxon>
        <taxon>Paenibacillaceae</taxon>
        <taxon>Paenibacillus</taxon>
    </lineage>
</organism>
<name>A0ABX2DII7_9BACL</name>
<protein>
    <submittedName>
        <fullName evidence="5">TetR/AcrR family transcriptional regulator</fullName>
    </submittedName>
</protein>
<dbReference type="PROSITE" id="PS50977">
    <property type="entry name" value="HTH_TETR_2"/>
    <property type="match status" value="1"/>
</dbReference>
<evidence type="ECO:0000256" key="2">
    <source>
        <dbReference type="PROSITE-ProRule" id="PRU00335"/>
    </source>
</evidence>
<keyword evidence="3" id="KW-0812">Transmembrane</keyword>
<dbReference type="Pfam" id="PF00440">
    <property type="entry name" value="TetR_N"/>
    <property type="match status" value="1"/>
</dbReference>
<evidence type="ECO:0000256" key="1">
    <source>
        <dbReference type="ARBA" id="ARBA00023125"/>
    </source>
</evidence>
<proteinExistence type="predicted"/>
<dbReference type="Proteomes" id="UP000711047">
    <property type="component" value="Unassembled WGS sequence"/>
</dbReference>
<dbReference type="PANTHER" id="PTHR30055:SF181">
    <property type="entry name" value="BLR6905 PROTEIN"/>
    <property type="match status" value="1"/>
</dbReference>
<feature type="DNA-binding region" description="H-T-H motif" evidence="2">
    <location>
        <begin position="36"/>
        <end position="55"/>
    </location>
</feature>
<accession>A0ABX2DII7</accession>
<sequence length="207" mass="23995">MVKTDNKADSSDKDTKQIILDATVALIREEGFRCITLRSIAARAETNLALVNYYYGSKDKLFGDAVKQLVATFDDAFKALEDTGLPPKERLKLFFTRYIMNLSRYPGMARQMLDQRHHIMGSHDEYAKYSKLMRIERMVDALAEITGEQDRDKLMMMVMQIYGAIVFPVIMVTSLPEEREDLQQIFKLAPLEEQIDGLFELYFHKYN</sequence>
<dbReference type="EMBL" id="JABMKX010000001">
    <property type="protein sequence ID" value="NQX44132.1"/>
    <property type="molecule type" value="Genomic_DNA"/>
</dbReference>
<dbReference type="SUPFAM" id="SSF46689">
    <property type="entry name" value="Homeodomain-like"/>
    <property type="match status" value="1"/>
</dbReference>
<keyword evidence="3" id="KW-1133">Transmembrane helix</keyword>
<feature type="domain" description="HTH tetR-type" evidence="4">
    <location>
        <begin position="13"/>
        <end position="73"/>
    </location>
</feature>
<dbReference type="InterPro" id="IPR009057">
    <property type="entry name" value="Homeodomain-like_sf"/>
</dbReference>
<dbReference type="PANTHER" id="PTHR30055">
    <property type="entry name" value="HTH-TYPE TRANSCRIPTIONAL REGULATOR RUTR"/>
    <property type="match status" value="1"/>
</dbReference>
<evidence type="ECO:0000313" key="6">
    <source>
        <dbReference type="Proteomes" id="UP000711047"/>
    </source>
</evidence>